<organism evidence="1 2">
    <name type="scientific">Calocera cornea HHB12733</name>
    <dbReference type="NCBI Taxonomy" id="1353952"/>
    <lineage>
        <taxon>Eukaryota</taxon>
        <taxon>Fungi</taxon>
        <taxon>Dikarya</taxon>
        <taxon>Basidiomycota</taxon>
        <taxon>Agaricomycotina</taxon>
        <taxon>Dacrymycetes</taxon>
        <taxon>Dacrymycetales</taxon>
        <taxon>Dacrymycetaceae</taxon>
        <taxon>Calocera</taxon>
    </lineage>
</organism>
<dbReference type="OrthoDB" id="4087521at2759"/>
<dbReference type="PANTHER" id="PTHR35368">
    <property type="entry name" value="HYDROPEROXIDE REDUCTASE"/>
    <property type="match status" value="1"/>
</dbReference>
<dbReference type="InterPro" id="IPR036102">
    <property type="entry name" value="OsmC/Ohrsf"/>
</dbReference>
<dbReference type="Gene3D" id="3.30.300.20">
    <property type="match status" value="1"/>
</dbReference>
<dbReference type="PANTHER" id="PTHR35368:SF1">
    <property type="entry name" value="HYDROPEROXIDE REDUCTASE"/>
    <property type="match status" value="1"/>
</dbReference>
<dbReference type="InParanoid" id="A0A165CNH5"/>
<sequence length="227" mass="24917">MQAYRTARPIRLFARHLAIGASQPAPRPSAVGSYRCYSEIQTAIASNKSDQPHSTLNDFLAQKRAVWPEKMVAGPATFHAKSTVKGRSGIRDIKIRNHRIISDSGDTFAGYDLGPMSAEILLAGLSSCVAHVYLISAASMDVPLTSLEVEAHGSVDLRGGQIGYDEFKPGVDELSYDVYVSSPAPKEKIEELHEHVERICPVLNTFLRPNKVESRLYFSSSKTEVDV</sequence>
<dbReference type="AlphaFoldDB" id="A0A165CNH5"/>
<protein>
    <submittedName>
        <fullName evidence="1">OsmC-like protein</fullName>
    </submittedName>
</protein>
<dbReference type="InterPro" id="IPR052924">
    <property type="entry name" value="OsmC/Ohr_hydroprdx_reductase"/>
</dbReference>
<reference evidence="1 2" key="1">
    <citation type="journal article" date="2016" name="Mol. Biol. Evol.">
        <title>Comparative Genomics of Early-Diverging Mushroom-Forming Fungi Provides Insights into the Origins of Lignocellulose Decay Capabilities.</title>
        <authorList>
            <person name="Nagy L.G."/>
            <person name="Riley R."/>
            <person name="Tritt A."/>
            <person name="Adam C."/>
            <person name="Daum C."/>
            <person name="Floudas D."/>
            <person name="Sun H."/>
            <person name="Yadav J.S."/>
            <person name="Pangilinan J."/>
            <person name="Larsson K.H."/>
            <person name="Matsuura K."/>
            <person name="Barry K."/>
            <person name="Labutti K."/>
            <person name="Kuo R."/>
            <person name="Ohm R.A."/>
            <person name="Bhattacharya S.S."/>
            <person name="Shirouzu T."/>
            <person name="Yoshinaga Y."/>
            <person name="Martin F.M."/>
            <person name="Grigoriev I.V."/>
            <person name="Hibbett D.S."/>
        </authorList>
    </citation>
    <scope>NUCLEOTIDE SEQUENCE [LARGE SCALE GENOMIC DNA]</scope>
    <source>
        <strain evidence="1 2">HHB12733</strain>
    </source>
</reference>
<name>A0A165CNH5_9BASI</name>
<dbReference type="InterPro" id="IPR015946">
    <property type="entry name" value="KH_dom-like_a/b"/>
</dbReference>
<evidence type="ECO:0000313" key="2">
    <source>
        <dbReference type="Proteomes" id="UP000076842"/>
    </source>
</evidence>
<dbReference type="Pfam" id="PF02566">
    <property type="entry name" value="OsmC"/>
    <property type="match status" value="1"/>
</dbReference>
<dbReference type="SUPFAM" id="SSF82784">
    <property type="entry name" value="OsmC-like"/>
    <property type="match status" value="1"/>
</dbReference>
<evidence type="ECO:0000313" key="1">
    <source>
        <dbReference type="EMBL" id="KZT51103.1"/>
    </source>
</evidence>
<gene>
    <name evidence="1" type="ORF">CALCODRAFT_503967</name>
</gene>
<dbReference type="EMBL" id="KV424126">
    <property type="protein sequence ID" value="KZT51103.1"/>
    <property type="molecule type" value="Genomic_DNA"/>
</dbReference>
<proteinExistence type="predicted"/>
<dbReference type="InterPro" id="IPR003718">
    <property type="entry name" value="OsmC/Ohr_fam"/>
</dbReference>
<keyword evidence="2" id="KW-1185">Reference proteome</keyword>
<dbReference type="Proteomes" id="UP000076842">
    <property type="component" value="Unassembled WGS sequence"/>
</dbReference>
<accession>A0A165CNH5</accession>